<dbReference type="Pfam" id="PF00379">
    <property type="entry name" value="Chitin_bind_4"/>
    <property type="match status" value="1"/>
</dbReference>
<evidence type="ECO:0000256" key="1">
    <source>
        <dbReference type="PROSITE-ProRule" id="PRU00497"/>
    </source>
</evidence>
<proteinExistence type="predicted"/>
<dbReference type="GO" id="GO:0042302">
    <property type="term" value="F:structural constituent of cuticle"/>
    <property type="evidence" value="ECO:0007669"/>
    <property type="project" value="UniProtKB-UniRule"/>
</dbReference>
<keyword evidence="4" id="KW-1185">Reference proteome</keyword>
<keyword evidence="2" id="KW-0732">Signal</keyword>
<reference evidence="3" key="2">
    <citation type="submission" date="2020-05" db="UniProtKB">
        <authorList>
            <consortium name="EnsemblMetazoa"/>
        </authorList>
    </citation>
    <scope>IDENTIFICATION</scope>
    <source>
        <strain evidence="3">Epiroticus2</strain>
    </source>
</reference>
<evidence type="ECO:0000256" key="2">
    <source>
        <dbReference type="SAM" id="SignalP"/>
    </source>
</evidence>
<dbReference type="PROSITE" id="PS51155">
    <property type="entry name" value="CHIT_BIND_RR_2"/>
    <property type="match status" value="1"/>
</dbReference>
<dbReference type="InterPro" id="IPR000618">
    <property type="entry name" value="Insect_cuticle"/>
</dbReference>
<evidence type="ECO:0000313" key="4">
    <source>
        <dbReference type="Proteomes" id="UP000075885"/>
    </source>
</evidence>
<dbReference type="AlphaFoldDB" id="A0A182P5L2"/>
<reference evidence="4" key="1">
    <citation type="submission" date="2013-03" db="EMBL/GenBank/DDBJ databases">
        <title>The Genome Sequence of Anopheles epiroticus epiroticus2.</title>
        <authorList>
            <consortium name="The Broad Institute Genomics Platform"/>
            <person name="Neafsey D.E."/>
            <person name="Howell P."/>
            <person name="Walker B."/>
            <person name="Young S.K."/>
            <person name="Zeng Q."/>
            <person name="Gargeya S."/>
            <person name="Fitzgerald M."/>
            <person name="Haas B."/>
            <person name="Abouelleil A."/>
            <person name="Allen A.W."/>
            <person name="Alvarado L."/>
            <person name="Arachchi H.M."/>
            <person name="Berlin A.M."/>
            <person name="Chapman S.B."/>
            <person name="Gainer-Dewar J."/>
            <person name="Goldberg J."/>
            <person name="Griggs A."/>
            <person name="Gujja S."/>
            <person name="Hansen M."/>
            <person name="Howarth C."/>
            <person name="Imamovic A."/>
            <person name="Ireland A."/>
            <person name="Larimer J."/>
            <person name="McCowan C."/>
            <person name="Murphy C."/>
            <person name="Pearson M."/>
            <person name="Poon T.W."/>
            <person name="Priest M."/>
            <person name="Roberts A."/>
            <person name="Saif S."/>
            <person name="Shea T."/>
            <person name="Sisk P."/>
            <person name="Sykes S."/>
            <person name="Wortman J."/>
            <person name="Nusbaum C."/>
            <person name="Birren B."/>
        </authorList>
    </citation>
    <scope>NUCLEOTIDE SEQUENCE [LARGE SCALE GENOMIC DNA]</scope>
    <source>
        <strain evidence="4">Epiroticus2</strain>
    </source>
</reference>
<evidence type="ECO:0000313" key="3">
    <source>
        <dbReference type="EnsemblMetazoa" id="AEPI002202-PA"/>
    </source>
</evidence>
<feature type="chain" id="PRO_5008130873" evidence="2">
    <location>
        <begin position="20"/>
        <end position="122"/>
    </location>
</feature>
<sequence length="122" mass="13437">MNLIGVVVSFGALLALSVCAPVEMDVETDLVSYESVQGQEMYRFKYETSDGQFREEVGMLVNVGTPEQELMLVGMYGYKSQDGTMVMVMYTSGKKGYRARTVTKNAWNAELGKKALLTLLAG</sequence>
<dbReference type="VEuPathDB" id="VectorBase:AEPI002202"/>
<protein>
    <submittedName>
        <fullName evidence="3">Uncharacterized protein</fullName>
    </submittedName>
</protein>
<name>A0A182P5L2_9DIPT</name>
<dbReference type="Proteomes" id="UP000075885">
    <property type="component" value="Unassembled WGS sequence"/>
</dbReference>
<organism evidence="3 4">
    <name type="scientific">Anopheles epiroticus</name>
    <dbReference type="NCBI Taxonomy" id="199890"/>
    <lineage>
        <taxon>Eukaryota</taxon>
        <taxon>Metazoa</taxon>
        <taxon>Ecdysozoa</taxon>
        <taxon>Arthropoda</taxon>
        <taxon>Hexapoda</taxon>
        <taxon>Insecta</taxon>
        <taxon>Pterygota</taxon>
        <taxon>Neoptera</taxon>
        <taxon>Endopterygota</taxon>
        <taxon>Diptera</taxon>
        <taxon>Nematocera</taxon>
        <taxon>Culicoidea</taxon>
        <taxon>Culicidae</taxon>
        <taxon>Anophelinae</taxon>
        <taxon>Anopheles</taxon>
    </lineage>
</organism>
<dbReference type="EnsemblMetazoa" id="AEPI002202-RA">
    <property type="protein sequence ID" value="AEPI002202-PA"/>
    <property type="gene ID" value="AEPI002202"/>
</dbReference>
<feature type="signal peptide" evidence="2">
    <location>
        <begin position="1"/>
        <end position="19"/>
    </location>
</feature>
<dbReference type="STRING" id="199890.A0A182P5L2"/>
<keyword evidence="1" id="KW-0193">Cuticle</keyword>
<accession>A0A182P5L2</accession>